<sequence length="93" mass="10732">MWCKIRNLFFTNMVDRVDNEFNAGDLIGLVRCGVRAGHLDCLRACARDRRCMAVTYMPQAALCLMSSSEHRIRIMENPGRDFFKTILYTVPLD</sequence>
<dbReference type="Pfam" id="PF00024">
    <property type="entry name" value="PAN_1"/>
    <property type="match status" value="1"/>
</dbReference>
<dbReference type="SUPFAM" id="SSF57414">
    <property type="entry name" value="Hairpin loop containing domain-like"/>
    <property type="match status" value="1"/>
</dbReference>
<feature type="domain" description="Apple" evidence="1">
    <location>
        <begin position="39"/>
        <end position="83"/>
    </location>
</feature>
<reference evidence="3" key="1">
    <citation type="submission" date="2022-11" db="UniProtKB">
        <authorList>
            <consortium name="WormBaseParasite"/>
        </authorList>
    </citation>
    <scope>IDENTIFICATION</scope>
</reference>
<name>A0A915KJW2_ROMCU</name>
<accession>A0A915KJW2</accession>
<evidence type="ECO:0000259" key="1">
    <source>
        <dbReference type="Pfam" id="PF00024"/>
    </source>
</evidence>
<protein>
    <submittedName>
        <fullName evidence="3">Apple domain-containing protein</fullName>
    </submittedName>
</protein>
<evidence type="ECO:0000313" key="2">
    <source>
        <dbReference type="Proteomes" id="UP000887565"/>
    </source>
</evidence>
<dbReference type="InterPro" id="IPR003609">
    <property type="entry name" value="Pan_app"/>
</dbReference>
<dbReference type="AlphaFoldDB" id="A0A915KJW2"/>
<evidence type="ECO:0000313" key="3">
    <source>
        <dbReference type="WBParaSite" id="nRc.2.0.1.t38301-RA"/>
    </source>
</evidence>
<organism evidence="2 3">
    <name type="scientific">Romanomermis culicivorax</name>
    <name type="common">Nematode worm</name>
    <dbReference type="NCBI Taxonomy" id="13658"/>
    <lineage>
        <taxon>Eukaryota</taxon>
        <taxon>Metazoa</taxon>
        <taxon>Ecdysozoa</taxon>
        <taxon>Nematoda</taxon>
        <taxon>Enoplea</taxon>
        <taxon>Dorylaimia</taxon>
        <taxon>Mermithida</taxon>
        <taxon>Mermithoidea</taxon>
        <taxon>Mermithidae</taxon>
        <taxon>Romanomermis</taxon>
    </lineage>
</organism>
<dbReference type="WBParaSite" id="nRc.2.0.1.t38301-RA">
    <property type="protein sequence ID" value="nRc.2.0.1.t38301-RA"/>
    <property type="gene ID" value="nRc.2.0.1.g38301"/>
</dbReference>
<proteinExistence type="predicted"/>
<keyword evidence="2" id="KW-1185">Reference proteome</keyword>
<dbReference type="Proteomes" id="UP000887565">
    <property type="component" value="Unplaced"/>
</dbReference>